<protein>
    <submittedName>
        <fullName evidence="1">Uncharacterized protein</fullName>
    </submittedName>
</protein>
<organism evidence="1 2">
    <name type="scientific">Variovorax ginsengisoli</name>
    <dbReference type="NCBI Taxonomy" id="363844"/>
    <lineage>
        <taxon>Bacteria</taxon>
        <taxon>Pseudomonadati</taxon>
        <taxon>Pseudomonadota</taxon>
        <taxon>Betaproteobacteria</taxon>
        <taxon>Burkholderiales</taxon>
        <taxon>Comamonadaceae</taxon>
        <taxon>Variovorax</taxon>
    </lineage>
</organism>
<dbReference type="Proteomes" id="UP001169027">
    <property type="component" value="Unassembled WGS sequence"/>
</dbReference>
<dbReference type="EMBL" id="JAUKVY010000054">
    <property type="protein sequence ID" value="MDO1537937.1"/>
    <property type="molecule type" value="Genomic_DNA"/>
</dbReference>
<name>A0ABT8SIV4_9BURK</name>
<accession>A0ABT8SIV4</accession>
<evidence type="ECO:0000313" key="2">
    <source>
        <dbReference type="Proteomes" id="UP001169027"/>
    </source>
</evidence>
<proteinExistence type="predicted"/>
<comment type="caution">
    <text evidence="1">The sequence shown here is derived from an EMBL/GenBank/DDBJ whole genome shotgun (WGS) entry which is preliminary data.</text>
</comment>
<evidence type="ECO:0000313" key="1">
    <source>
        <dbReference type="EMBL" id="MDO1537937.1"/>
    </source>
</evidence>
<dbReference type="RefSeq" id="WP_301816350.1">
    <property type="nucleotide sequence ID" value="NZ_JAUJZH010000054.1"/>
</dbReference>
<gene>
    <name evidence="1" type="ORF">Q2T77_37490</name>
</gene>
<reference evidence="1" key="1">
    <citation type="submission" date="2023-06" db="EMBL/GenBank/DDBJ databases">
        <authorList>
            <person name="Jiang Y."/>
            <person name="Liu Q."/>
        </authorList>
    </citation>
    <scope>NUCLEOTIDE SEQUENCE</scope>
    <source>
        <strain evidence="1">CGMCC 1.12090</strain>
    </source>
</reference>
<sequence length="105" mass="11197">MQFSDLPVGAKFRFFRRGTLLTKTSEGGYTTPGADEQKAAPEVEVIPEEDMPGPVKRAAAKSDDVALISKALDALEAQGGEMPELAAARQALRRLDALARLKAGI</sequence>
<keyword evidence="2" id="KW-1185">Reference proteome</keyword>